<sequence length="369" mass="42372">MKMENTNRTFHEMHLFQGNWRNNSVDRRVSERDSEMEKVFEEIDKDLGGNFNESRFRPKGKSSGKPLILAPPVIKSVEEKSSASRRQFTTDEVEEESSELIEVVGGIEDHVEEEIQEGYEESSSEIMFEESSSFHDEEESVNQLLAIDEYGDELHYDENHDESVDYQYESSESSSVPMKLATAAYSGKKTKIEMTKVRLPLHLADVDLEIDIFDTFSLSRPISTVSNVECSLHSIDAEVLLPSANLFTKGTLLLNIDYVSTDDTGTMHSLKLHIPWKKIIPVKWIHQPELSAKDSKEYLFTSNLGMEEGYTREYSESLVEKVNFSLSSLHCVWNEQFIRNDRVMIQGTARMKIELFQKQCLDLQKLLSL</sequence>
<evidence type="ECO:0000313" key="3">
    <source>
        <dbReference type="Proteomes" id="UP000761411"/>
    </source>
</evidence>
<keyword evidence="3" id="KW-1185">Reference proteome</keyword>
<proteinExistence type="predicted"/>
<organism evidence="2 3">
    <name type="scientific">Mesobacillus boroniphilus</name>
    <dbReference type="NCBI Taxonomy" id="308892"/>
    <lineage>
        <taxon>Bacteria</taxon>
        <taxon>Bacillati</taxon>
        <taxon>Bacillota</taxon>
        <taxon>Bacilli</taxon>
        <taxon>Bacillales</taxon>
        <taxon>Bacillaceae</taxon>
        <taxon>Mesobacillus</taxon>
    </lineage>
</organism>
<dbReference type="Proteomes" id="UP000761411">
    <property type="component" value="Unassembled WGS sequence"/>
</dbReference>
<dbReference type="AlphaFoldDB" id="A0A944GVY1"/>
<feature type="region of interest" description="Disordered" evidence="1">
    <location>
        <begin position="79"/>
        <end position="99"/>
    </location>
</feature>
<protein>
    <recommendedName>
        <fullName evidence="4">DUF3794 domain-containing protein</fullName>
    </recommendedName>
</protein>
<comment type="caution">
    <text evidence="2">The sequence shown here is derived from an EMBL/GenBank/DDBJ whole genome shotgun (WGS) entry which is preliminary data.</text>
</comment>
<evidence type="ECO:0000256" key="1">
    <source>
        <dbReference type="SAM" id="MobiDB-lite"/>
    </source>
</evidence>
<evidence type="ECO:0000313" key="2">
    <source>
        <dbReference type="EMBL" id="MBS8264398.1"/>
    </source>
</evidence>
<dbReference type="RefSeq" id="WP_213367897.1">
    <property type="nucleotide sequence ID" value="NZ_QTKX01000001.1"/>
</dbReference>
<reference evidence="2 3" key="1">
    <citation type="journal article" date="2021" name="Microorganisms">
        <title>Bacterial Dimethylsulfoniopropionate Biosynthesis in the East China Sea.</title>
        <authorList>
            <person name="Liu J."/>
            <person name="Zhang Y."/>
            <person name="Liu J."/>
            <person name="Zhong H."/>
            <person name="Williams B.T."/>
            <person name="Zheng Y."/>
            <person name="Curson A.R.J."/>
            <person name="Sun C."/>
            <person name="Sun H."/>
            <person name="Song D."/>
            <person name="Wagner Mackenzie B."/>
            <person name="Bermejo Martinez A."/>
            <person name="Todd J.D."/>
            <person name="Zhang X.H."/>
        </authorList>
    </citation>
    <scope>NUCLEOTIDE SEQUENCE [LARGE SCALE GENOMIC DNA]</scope>
    <source>
        <strain evidence="2 3">ESS08</strain>
    </source>
</reference>
<evidence type="ECO:0008006" key="4">
    <source>
        <dbReference type="Google" id="ProtNLM"/>
    </source>
</evidence>
<gene>
    <name evidence="2" type="ORF">DYI25_08120</name>
</gene>
<accession>A0A944GVY1</accession>
<dbReference type="EMBL" id="QTKX01000001">
    <property type="protein sequence ID" value="MBS8264398.1"/>
    <property type="molecule type" value="Genomic_DNA"/>
</dbReference>
<name>A0A944GVY1_9BACI</name>